<evidence type="ECO:0000313" key="1">
    <source>
        <dbReference type="EnsemblPlants" id="TuG1812G0200001968.01.T01"/>
    </source>
</evidence>
<reference evidence="1" key="3">
    <citation type="submission" date="2022-06" db="UniProtKB">
        <authorList>
            <consortium name="EnsemblPlants"/>
        </authorList>
    </citation>
    <scope>IDENTIFICATION</scope>
</reference>
<dbReference type="AlphaFoldDB" id="A0A8R7TF25"/>
<proteinExistence type="predicted"/>
<sequence length="56" mass="6406">MIRHRLFGSTLTSRHKSIAVVYCLGIQFHARGIILVETLKLNMKGTMLISIWCFPC</sequence>
<name>A0A8R7TF25_TRIUA</name>
<dbReference type="Gramene" id="TuG1812G0200001968.01.T01">
    <property type="protein sequence ID" value="TuG1812G0200001968.01.T01"/>
    <property type="gene ID" value="TuG1812G0200001968.01"/>
</dbReference>
<dbReference type="EnsemblPlants" id="TuG1812G0200001968.01.T01">
    <property type="protein sequence ID" value="TuG1812G0200001968.01.T01"/>
    <property type="gene ID" value="TuG1812G0200001968.01"/>
</dbReference>
<dbReference type="Proteomes" id="UP000015106">
    <property type="component" value="Chromosome 2"/>
</dbReference>
<keyword evidence="2" id="KW-1185">Reference proteome</keyword>
<protein>
    <submittedName>
        <fullName evidence="1">Uncharacterized protein</fullName>
    </submittedName>
</protein>
<reference evidence="2" key="1">
    <citation type="journal article" date="2013" name="Nature">
        <title>Draft genome of the wheat A-genome progenitor Triticum urartu.</title>
        <authorList>
            <person name="Ling H.Q."/>
            <person name="Zhao S."/>
            <person name="Liu D."/>
            <person name="Wang J."/>
            <person name="Sun H."/>
            <person name="Zhang C."/>
            <person name="Fan H."/>
            <person name="Li D."/>
            <person name="Dong L."/>
            <person name="Tao Y."/>
            <person name="Gao C."/>
            <person name="Wu H."/>
            <person name="Li Y."/>
            <person name="Cui Y."/>
            <person name="Guo X."/>
            <person name="Zheng S."/>
            <person name="Wang B."/>
            <person name="Yu K."/>
            <person name="Liang Q."/>
            <person name="Yang W."/>
            <person name="Lou X."/>
            <person name="Chen J."/>
            <person name="Feng M."/>
            <person name="Jian J."/>
            <person name="Zhang X."/>
            <person name="Luo G."/>
            <person name="Jiang Y."/>
            <person name="Liu J."/>
            <person name="Wang Z."/>
            <person name="Sha Y."/>
            <person name="Zhang B."/>
            <person name="Wu H."/>
            <person name="Tang D."/>
            <person name="Shen Q."/>
            <person name="Xue P."/>
            <person name="Zou S."/>
            <person name="Wang X."/>
            <person name="Liu X."/>
            <person name="Wang F."/>
            <person name="Yang Y."/>
            <person name="An X."/>
            <person name="Dong Z."/>
            <person name="Zhang K."/>
            <person name="Zhang X."/>
            <person name="Luo M.C."/>
            <person name="Dvorak J."/>
            <person name="Tong Y."/>
            <person name="Wang J."/>
            <person name="Yang H."/>
            <person name="Li Z."/>
            <person name="Wang D."/>
            <person name="Zhang A."/>
            <person name="Wang J."/>
        </authorList>
    </citation>
    <scope>NUCLEOTIDE SEQUENCE</scope>
    <source>
        <strain evidence="2">cv. G1812</strain>
    </source>
</reference>
<organism evidence="1 2">
    <name type="scientific">Triticum urartu</name>
    <name type="common">Red wild einkorn</name>
    <name type="synonym">Crithodium urartu</name>
    <dbReference type="NCBI Taxonomy" id="4572"/>
    <lineage>
        <taxon>Eukaryota</taxon>
        <taxon>Viridiplantae</taxon>
        <taxon>Streptophyta</taxon>
        <taxon>Embryophyta</taxon>
        <taxon>Tracheophyta</taxon>
        <taxon>Spermatophyta</taxon>
        <taxon>Magnoliopsida</taxon>
        <taxon>Liliopsida</taxon>
        <taxon>Poales</taxon>
        <taxon>Poaceae</taxon>
        <taxon>BOP clade</taxon>
        <taxon>Pooideae</taxon>
        <taxon>Triticodae</taxon>
        <taxon>Triticeae</taxon>
        <taxon>Triticinae</taxon>
        <taxon>Triticum</taxon>
    </lineage>
</organism>
<reference evidence="1" key="2">
    <citation type="submission" date="2018-03" db="EMBL/GenBank/DDBJ databases">
        <title>The Triticum urartu genome reveals the dynamic nature of wheat genome evolution.</title>
        <authorList>
            <person name="Ling H."/>
            <person name="Ma B."/>
            <person name="Shi X."/>
            <person name="Liu H."/>
            <person name="Dong L."/>
            <person name="Sun H."/>
            <person name="Cao Y."/>
            <person name="Gao Q."/>
            <person name="Zheng S."/>
            <person name="Li Y."/>
            <person name="Yu Y."/>
            <person name="Du H."/>
            <person name="Qi M."/>
            <person name="Li Y."/>
            <person name="Yu H."/>
            <person name="Cui Y."/>
            <person name="Wang N."/>
            <person name="Chen C."/>
            <person name="Wu H."/>
            <person name="Zhao Y."/>
            <person name="Zhang J."/>
            <person name="Li Y."/>
            <person name="Zhou W."/>
            <person name="Zhang B."/>
            <person name="Hu W."/>
            <person name="Eijk M."/>
            <person name="Tang J."/>
            <person name="Witsenboer H."/>
            <person name="Zhao S."/>
            <person name="Li Z."/>
            <person name="Zhang A."/>
            <person name="Wang D."/>
            <person name="Liang C."/>
        </authorList>
    </citation>
    <scope>NUCLEOTIDE SEQUENCE [LARGE SCALE GENOMIC DNA]</scope>
    <source>
        <strain evidence="1">cv. G1812</strain>
    </source>
</reference>
<evidence type="ECO:0000313" key="2">
    <source>
        <dbReference type="Proteomes" id="UP000015106"/>
    </source>
</evidence>
<accession>A0A8R7TF25</accession>